<protein>
    <recommendedName>
        <fullName evidence="8">Xrn1 N-terminal domain-containing protein</fullName>
    </recommendedName>
</protein>
<dbReference type="Gene3D" id="3.40.50.12390">
    <property type="match status" value="1"/>
</dbReference>
<evidence type="ECO:0000313" key="7">
    <source>
        <dbReference type="EMBL" id="QHT79670.1"/>
    </source>
</evidence>
<keyword evidence="3" id="KW-0269">Exonuclease</keyword>
<dbReference type="GO" id="GO:0004534">
    <property type="term" value="F:5'-3' RNA exonuclease activity"/>
    <property type="evidence" value="ECO:0007669"/>
    <property type="project" value="TreeGrafter"/>
</dbReference>
<dbReference type="GO" id="GO:0000956">
    <property type="term" value="P:nuclear-transcribed mRNA catabolic process"/>
    <property type="evidence" value="ECO:0007669"/>
    <property type="project" value="TreeGrafter"/>
</dbReference>
<name>A0A6C0HH08_9ZZZZ</name>
<evidence type="ECO:0000259" key="6">
    <source>
        <dbReference type="Pfam" id="PF17846"/>
    </source>
</evidence>
<evidence type="ECO:0000259" key="5">
    <source>
        <dbReference type="Pfam" id="PF03159"/>
    </source>
</evidence>
<dbReference type="InterPro" id="IPR004859">
    <property type="entry name" value="Xrn1_N"/>
</dbReference>
<accession>A0A6C0HH08</accession>
<dbReference type="PANTHER" id="PTHR12341:SF7">
    <property type="entry name" value="5'-3' EXORIBONUCLEASE 1"/>
    <property type="match status" value="1"/>
</dbReference>
<sequence length="616" mass="69207">MGIPSYFSHIVKKHRSIIKKFNQHKDTINNLYLDSNSIIYDAVHELSKEKNINYAQFEDKLILAVCEKLVYYIKLIKPNHTVFIAFDGVAPVAKLNQQRRRRYMGAIPLAVGGGAARAIPTAALALAVGGGAARANPSAALALAVGGEAARANLLPGGWGAAPPWNTSNITPGTSFMLNLGDKVKARFSNPKEFGLENIMVSTADEAGEGEHKLFEYIRNTPAEHKESITVIYGLDADLIMLTLNHLHISEQLYLFRETPHFIKSLDNTLDPNSLYLLDIPLFAKSITGGGSAHLLPLPLPPGCITGGGSAHLLPLPLPPGCITGGGLPLPSSCITGGGSPTDYIFICFLLGNDFMPHFPALNIRTKGIDHLMLAYKHVFTGKNEKNGLTDGDKIIWKNLRKYITYLAGLELEYIQAEYILRDKMASRKPFQSEKDKDKEVDETLLLPMKDRSAELYINPFEAGWRERYYSTLFDIKINDARCKEICINYLEGLEWTMKYYTSGCVDWRWTYKYHYAPLLSDLIKYIPYFDTHLVPVKEKNPVLPIVQLCYVLPKSSHYLLPQKVNALISKSRPEWYSNNCRFQWAFCKYFWESHMDMPEIDIGELEALLDLSRPP</sequence>
<keyword evidence="1" id="KW-0540">Nuclease</keyword>
<dbReference type="Pfam" id="PF17846">
    <property type="entry name" value="XRN_M"/>
    <property type="match status" value="2"/>
</dbReference>
<keyword evidence="2" id="KW-0378">Hydrolase</keyword>
<comment type="similarity">
    <text evidence="4">Belongs to the 5'-3' exonuclease family.</text>
</comment>
<evidence type="ECO:0008006" key="8">
    <source>
        <dbReference type="Google" id="ProtNLM"/>
    </source>
</evidence>
<feature type="domain" description="Xrn1 helical" evidence="6">
    <location>
        <begin position="458"/>
        <end position="604"/>
    </location>
</feature>
<dbReference type="InterPro" id="IPR041412">
    <property type="entry name" value="Xrn1_helical"/>
</dbReference>
<dbReference type="GO" id="GO:0003723">
    <property type="term" value="F:RNA binding"/>
    <property type="evidence" value="ECO:0007669"/>
    <property type="project" value="TreeGrafter"/>
</dbReference>
<dbReference type="PANTHER" id="PTHR12341">
    <property type="entry name" value="5'-&gt;3' EXORIBONUCLEASE"/>
    <property type="match status" value="1"/>
</dbReference>
<dbReference type="EMBL" id="MN739951">
    <property type="protein sequence ID" value="QHT79670.1"/>
    <property type="molecule type" value="Genomic_DNA"/>
</dbReference>
<organism evidence="7">
    <name type="scientific">viral metagenome</name>
    <dbReference type="NCBI Taxonomy" id="1070528"/>
    <lineage>
        <taxon>unclassified sequences</taxon>
        <taxon>metagenomes</taxon>
        <taxon>organismal metagenomes</taxon>
    </lineage>
</organism>
<evidence type="ECO:0000256" key="1">
    <source>
        <dbReference type="ARBA" id="ARBA00022722"/>
    </source>
</evidence>
<feature type="domain" description="Xrn1 helical" evidence="6">
    <location>
        <begin position="343"/>
        <end position="442"/>
    </location>
</feature>
<proteinExistence type="inferred from homology"/>
<evidence type="ECO:0000256" key="3">
    <source>
        <dbReference type="ARBA" id="ARBA00022839"/>
    </source>
</evidence>
<feature type="domain" description="Xrn1 N-terminal" evidence="5">
    <location>
        <begin position="1"/>
        <end position="258"/>
    </location>
</feature>
<dbReference type="InterPro" id="IPR027073">
    <property type="entry name" value="5_3_exoribonuclease"/>
</dbReference>
<evidence type="ECO:0000256" key="4">
    <source>
        <dbReference type="ARBA" id="ARBA00038299"/>
    </source>
</evidence>
<dbReference type="Pfam" id="PF03159">
    <property type="entry name" value="XRN_N"/>
    <property type="match status" value="1"/>
</dbReference>
<dbReference type="AlphaFoldDB" id="A0A6C0HH08"/>
<reference evidence="7" key="1">
    <citation type="journal article" date="2020" name="Nature">
        <title>Giant virus diversity and host interactions through global metagenomics.</title>
        <authorList>
            <person name="Schulz F."/>
            <person name="Roux S."/>
            <person name="Paez-Espino D."/>
            <person name="Jungbluth S."/>
            <person name="Walsh D.A."/>
            <person name="Denef V.J."/>
            <person name="McMahon K.D."/>
            <person name="Konstantinidis K.T."/>
            <person name="Eloe-Fadrosh E.A."/>
            <person name="Kyrpides N.C."/>
            <person name="Woyke T."/>
        </authorList>
    </citation>
    <scope>NUCLEOTIDE SEQUENCE</scope>
    <source>
        <strain evidence="7">GVMAG-M-3300023184-101</strain>
    </source>
</reference>
<evidence type="ECO:0000256" key="2">
    <source>
        <dbReference type="ARBA" id="ARBA00022801"/>
    </source>
</evidence>
<dbReference type="GO" id="GO:0005634">
    <property type="term" value="C:nucleus"/>
    <property type="evidence" value="ECO:0007669"/>
    <property type="project" value="TreeGrafter"/>
</dbReference>